<dbReference type="InterPro" id="IPR011051">
    <property type="entry name" value="RmlC_Cupin_sf"/>
</dbReference>
<dbReference type="EMBL" id="VRYY01000133">
    <property type="protein sequence ID" value="MBG3876592.1"/>
    <property type="molecule type" value="Genomic_DNA"/>
</dbReference>
<dbReference type="InterPro" id="IPR003313">
    <property type="entry name" value="AraC-bd"/>
</dbReference>
<keyword evidence="2" id="KW-0238">DNA-binding</keyword>
<name>A0ABS0J2D1_9BACT</name>
<dbReference type="Proteomes" id="UP001194469">
    <property type="component" value="Unassembled WGS sequence"/>
</dbReference>
<dbReference type="PRINTS" id="PR00032">
    <property type="entry name" value="HTHARAC"/>
</dbReference>
<keyword evidence="6" id="KW-1185">Reference proteome</keyword>
<dbReference type="PANTHER" id="PTHR11019">
    <property type="entry name" value="HTH-TYPE TRANSCRIPTIONAL REGULATOR NIMR"/>
    <property type="match status" value="1"/>
</dbReference>
<dbReference type="Gene3D" id="2.60.120.10">
    <property type="entry name" value="Jelly Rolls"/>
    <property type="match status" value="1"/>
</dbReference>
<feature type="domain" description="HTH araC/xylS-type" evidence="4">
    <location>
        <begin position="160"/>
        <end position="260"/>
    </location>
</feature>
<keyword evidence="3" id="KW-0804">Transcription</keyword>
<dbReference type="SUPFAM" id="SSF46689">
    <property type="entry name" value="Homeodomain-like"/>
    <property type="match status" value="1"/>
</dbReference>
<evidence type="ECO:0000256" key="3">
    <source>
        <dbReference type="ARBA" id="ARBA00023163"/>
    </source>
</evidence>
<reference evidence="5 6" key="1">
    <citation type="submission" date="2019-08" db="EMBL/GenBank/DDBJ databases">
        <authorList>
            <person name="Luo N."/>
        </authorList>
    </citation>
    <scope>NUCLEOTIDE SEQUENCE [LARGE SCALE GENOMIC DNA]</scope>
    <source>
        <strain evidence="5 6">NCIMB 9442</strain>
    </source>
</reference>
<dbReference type="InterPro" id="IPR014710">
    <property type="entry name" value="RmlC-like_jellyroll"/>
</dbReference>
<evidence type="ECO:0000256" key="1">
    <source>
        <dbReference type="ARBA" id="ARBA00023015"/>
    </source>
</evidence>
<dbReference type="InterPro" id="IPR009057">
    <property type="entry name" value="Homeodomain-like_sf"/>
</dbReference>
<protein>
    <submittedName>
        <fullName evidence="5">AraC family transcriptional regulator</fullName>
    </submittedName>
</protein>
<evidence type="ECO:0000256" key="2">
    <source>
        <dbReference type="ARBA" id="ARBA00023125"/>
    </source>
</evidence>
<accession>A0ABS0J2D1</accession>
<proteinExistence type="predicted"/>
<sequence>MTIPRAIPDIAALPRPVFARAESLSAGSWTHPHSHDWVQFSYAVLGVLEIRTRQGSHMAPPQRAIWIPAGLPHEVMTSGPAEQRSLYIDPAALAPLWGAAPARCRVVEVTPLARELVLAFTLLSSDYDEHGAHGRLVGALLDELVALPEAGLSLPLPADARLAALCEAMLDAPGEDHSLPRLAARAGMSDRTLTRLFRAETGLSLREWRQRARMLAALPELERGRGVTAVALEMGYDSTSAFIAAFRQLMGRTPGEFFSHAARG</sequence>
<evidence type="ECO:0000313" key="6">
    <source>
        <dbReference type="Proteomes" id="UP001194469"/>
    </source>
</evidence>
<dbReference type="PROSITE" id="PS01124">
    <property type="entry name" value="HTH_ARAC_FAMILY_2"/>
    <property type="match status" value="1"/>
</dbReference>
<organism evidence="5 6">
    <name type="scientific">Nitratidesulfovibrio oxamicus</name>
    <dbReference type="NCBI Taxonomy" id="32016"/>
    <lineage>
        <taxon>Bacteria</taxon>
        <taxon>Pseudomonadati</taxon>
        <taxon>Thermodesulfobacteriota</taxon>
        <taxon>Desulfovibrionia</taxon>
        <taxon>Desulfovibrionales</taxon>
        <taxon>Desulfovibrionaceae</taxon>
        <taxon>Nitratidesulfovibrio</taxon>
    </lineage>
</organism>
<dbReference type="CDD" id="cd06124">
    <property type="entry name" value="cupin_NimR-like_N"/>
    <property type="match status" value="1"/>
</dbReference>
<dbReference type="PANTHER" id="PTHR11019:SF159">
    <property type="entry name" value="TRANSCRIPTIONAL REGULATOR-RELATED"/>
    <property type="match status" value="1"/>
</dbReference>
<dbReference type="PROSITE" id="PS00041">
    <property type="entry name" value="HTH_ARAC_FAMILY_1"/>
    <property type="match status" value="2"/>
</dbReference>
<dbReference type="SUPFAM" id="SSF51182">
    <property type="entry name" value="RmlC-like cupins"/>
    <property type="match status" value="1"/>
</dbReference>
<dbReference type="InterPro" id="IPR018062">
    <property type="entry name" value="HTH_AraC-typ_CS"/>
</dbReference>
<evidence type="ECO:0000313" key="5">
    <source>
        <dbReference type="EMBL" id="MBG3876592.1"/>
    </source>
</evidence>
<dbReference type="SMART" id="SM00342">
    <property type="entry name" value="HTH_ARAC"/>
    <property type="match status" value="1"/>
</dbReference>
<dbReference type="Pfam" id="PF12833">
    <property type="entry name" value="HTH_18"/>
    <property type="match status" value="1"/>
</dbReference>
<gene>
    <name evidence="5" type="ORF">FVW20_06025</name>
</gene>
<dbReference type="InterPro" id="IPR018060">
    <property type="entry name" value="HTH_AraC"/>
</dbReference>
<dbReference type="Pfam" id="PF02311">
    <property type="entry name" value="AraC_binding"/>
    <property type="match status" value="1"/>
</dbReference>
<evidence type="ECO:0000259" key="4">
    <source>
        <dbReference type="PROSITE" id="PS01124"/>
    </source>
</evidence>
<dbReference type="RefSeq" id="WP_196608723.1">
    <property type="nucleotide sequence ID" value="NZ_VRYY01000133.1"/>
</dbReference>
<keyword evidence="1" id="KW-0805">Transcription regulation</keyword>
<comment type="caution">
    <text evidence="5">The sequence shown here is derived from an EMBL/GenBank/DDBJ whole genome shotgun (WGS) entry which is preliminary data.</text>
</comment>
<dbReference type="InterPro" id="IPR020449">
    <property type="entry name" value="Tscrpt_reg_AraC-type_HTH"/>
</dbReference>
<dbReference type="Gene3D" id="1.10.10.60">
    <property type="entry name" value="Homeodomain-like"/>
    <property type="match status" value="1"/>
</dbReference>